<dbReference type="Proteomes" id="UP000675554">
    <property type="component" value="Unassembled WGS sequence"/>
</dbReference>
<dbReference type="Pfam" id="PF01547">
    <property type="entry name" value="SBP_bac_1"/>
    <property type="match status" value="1"/>
</dbReference>
<keyword evidence="2" id="KW-0732">Signal</keyword>
<keyword evidence="4" id="KW-1185">Reference proteome</keyword>
<dbReference type="PANTHER" id="PTHR43649">
    <property type="entry name" value="ARABINOSE-BINDING PROTEIN-RELATED"/>
    <property type="match status" value="1"/>
</dbReference>
<accession>A0A8T4J3U7</accession>
<reference evidence="3" key="1">
    <citation type="submission" date="2021-04" db="EMBL/GenBank/DDBJ databases">
        <title>Sequencing of actinobacteria type strains.</title>
        <authorList>
            <person name="Nguyen G.-S."/>
            <person name="Wentzel A."/>
        </authorList>
    </citation>
    <scope>NUCLEOTIDE SEQUENCE</scope>
    <source>
        <strain evidence="3">DSM 42095</strain>
    </source>
</reference>
<dbReference type="Gene3D" id="3.40.190.10">
    <property type="entry name" value="Periplasmic binding protein-like II"/>
    <property type="match status" value="2"/>
</dbReference>
<dbReference type="SUPFAM" id="SSF53850">
    <property type="entry name" value="Periplasmic binding protein-like II"/>
    <property type="match status" value="1"/>
</dbReference>
<feature type="chain" id="PRO_5035714700" evidence="2">
    <location>
        <begin position="31"/>
        <end position="430"/>
    </location>
</feature>
<dbReference type="PANTHER" id="PTHR43649:SF30">
    <property type="entry name" value="ABC TRANSPORTER SUBSTRATE-BINDING PROTEIN"/>
    <property type="match status" value="1"/>
</dbReference>
<feature type="region of interest" description="Disordered" evidence="1">
    <location>
        <begin position="379"/>
        <end position="404"/>
    </location>
</feature>
<dbReference type="EMBL" id="JAGSMN010000777">
    <property type="protein sequence ID" value="MBR7676917.1"/>
    <property type="molecule type" value="Genomic_DNA"/>
</dbReference>
<dbReference type="PROSITE" id="PS51257">
    <property type="entry name" value="PROKAR_LIPOPROTEIN"/>
    <property type="match status" value="1"/>
</dbReference>
<evidence type="ECO:0000256" key="1">
    <source>
        <dbReference type="SAM" id="MobiDB-lite"/>
    </source>
</evidence>
<evidence type="ECO:0000256" key="2">
    <source>
        <dbReference type="SAM" id="SignalP"/>
    </source>
</evidence>
<dbReference type="AlphaFoldDB" id="A0A8T4J3U7"/>
<evidence type="ECO:0000313" key="3">
    <source>
        <dbReference type="EMBL" id="MBR7676917.1"/>
    </source>
</evidence>
<gene>
    <name evidence="3" type="ORF">KDA82_28715</name>
</gene>
<evidence type="ECO:0000313" key="4">
    <source>
        <dbReference type="Proteomes" id="UP000675554"/>
    </source>
</evidence>
<sequence length="430" mass="46797">MPRPRTRASCAAAVALALCATLAGCSGGSAADSAAADGKVTLRFTWWGNADRAERTNKAVAAFERAHPGIDIQTSYSTYESYKQKLATQAAGSDVPDLIQLDYRQISQYAGSDVMLDLAGQRAELPTGDMDKGLLKTGQVDGRQYALPMGIGTQAMAYDKEAWRKAGLKPPKAGWTWDDWAASLRKLKAAGHERPMTDPGSMEDWFEVWLRGQGKRLYGEDGQTAFTASDLVRFWEFTSKLRKEGLVSAARDTTQMAGSVEDSPMGRDKAVAEFNWDAPSAGYEAMYGDRLALAPMPSGEDGTPGQYYKPSMLLGIAANSAHPREAARFLDFLLNSDEAADILGVDRGTPVNSVQRKRVLPEVTGFQKQVAGLQESLEGRLQDPPAAPPRGDNGLQSTFQRDYDHVAFEKASPREVAEDYLTEARAELRP</sequence>
<feature type="signal peptide" evidence="2">
    <location>
        <begin position="1"/>
        <end position="30"/>
    </location>
</feature>
<dbReference type="InterPro" id="IPR050490">
    <property type="entry name" value="Bact_solute-bd_prot1"/>
</dbReference>
<dbReference type="InterPro" id="IPR006059">
    <property type="entry name" value="SBP"/>
</dbReference>
<name>A0A8T4J3U7_9ACTN</name>
<proteinExistence type="predicted"/>
<organism evidence="3 4">
    <name type="scientific">Streptomyces daliensis</name>
    <dbReference type="NCBI Taxonomy" id="299421"/>
    <lineage>
        <taxon>Bacteria</taxon>
        <taxon>Bacillati</taxon>
        <taxon>Actinomycetota</taxon>
        <taxon>Actinomycetes</taxon>
        <taxon>Kitasatosporales</taxon>
        <taxon>Streptomycetaceae</taxon>
        <taxon>Streptomyces</taxon>
    </lineage>
</organism>
<protein>
    <submittedName>
        <fullName evidence="3">Extracellular solute-binding protein</fullName>
    </submittedName>
</protein>
<comment type="caution">
    <text evidence="3">The sequence shown here is derived from an EMBL/GenBank/DDBJ whole genome shotgun (WGS) entry which is preliminary data.</text>
</comment>